<reference evidence="3 4" key="1">
    <citation type="submission" date="2024-02" db="EMBL/GenBank/DDBJ databases">
        <title>A novel Wenzhouxiangellaceae bacterium, isolated from coastal sediments.</title>
        <authorList>
            <person name="Du Z.-J."/>
            <person name="Ye Y.-Q."/>
            <person name="Zhang X.-Y."/>
        </authorList>
    </citation>
    <scope>NUCLEOTIDE SEQUENCE [LARGE SCALE GENOMIC DNA]</scope>
    <source>
        <strain evidence="3 4">CH-27</strain>
    </source>
</reference>
<organism evidence="3 4">
    <name type="scientific">Elongatibacter sediminis</name>
    <dbReference type="NCBI Taxonomy" id="3119006"/>
    <lineage>
        <taxon>Bacteria</taxon>
        <taxon>Pseudomonadati</taxon>
        <taxon>Pseudomonadota</taxon>
        <taxon>Gammaproteobacteria</taxon>
        <taxon>Chromatiales</taxon>
        <taxon>Wenzhouxiangellaceae</taxon>
        <taxon>Elongatibacter</taxon>
    </lineage>
</organism>
<dbReference type="InterPro" id="IPR051781">
    <property type="entry name" value="Metallo-dep_Hydrolase"/>
</dbReference>
<evidence type="ECO:0000256" key="1">
    <source>
        <dbReference type="SAM" id="SignalP"/>
    </source>
</evidence>
<feature type="chain" id="PRO_5043376175" evidence="1">
    <location>
        <begin position="23"/>
        <end position="425"/>
    </location>
</feature>
<keyword evidence="1" id="KW-0732">Signal</keyword>
<evidence type="ECO:0000313" key="4">
    <source>
        <dbReference type="Proteomes" id="UP001359886"/>
    </source>
</evidence>
<accession>A0AAW9R541</accession>
<dbReference type="InterPro" id="IPR032466">
    <property type="entry name" value="Metal_Hydrolase"/>
</dbReference>
<evidence type="ECO:0000259" key="2">
    <source>
        <dbReference type="Pfam" id="PF01979"/>
    </source>
</evidence>
<dbReference type="InterPro" id="IPR011059">
    <property type="entry name" value="Metal-dep_hydrolase_composite"/>
</dbReference>
<dbReference type="Proteomes" id="UP001359886">
    <property type="component" value="Unassembled WGS sequence"/>
</dbReference>
<dbReference type="SUPFAM" id="SSF51556">
    <property type="entry name" value="Metallo-dependent hydrolases"/>
    <property type="match status" value="1"/>
</dbReference>
<keyword evidence="4" id="KW-1185">Reference proteome</keyword>
<dbReference type="SUPFAM" id="SSF51338">
    <property type="entry name" value="Composite domain of metallo-dependent hydrolases"/>
    <property type="match status" value="1"/>
</dbReference>
<protein>
    <submittedName>
        <fullName evidence="3">Amidohydrolase family protein</fullName>
    </submittedName>
</protein>
<name>A0AAW9R541_9GAMM</name>
<dbReference type="Gene3D" id="2.30.40.10">
    <property type="entry name" value="Urease, subunit C, domain 1"/>
    <property type="match status" value="1"/>
</dbReference>
<dbReference type="InterPro" id="IPR006680">
    <property type="entry name" value="Amidohydro-rel"/>
</dbReference>
<dbReference type="AlphaFoldDB" id="A0AAW9R541"/>
<proteinExistence type="predicted"/>
<dbReference type="PANTHER" id="PTHR43135">
    <property type="entry name" value="ALPHA-D-RIBOSE 1-METHYLPHOSPHONATE 5-TRIPHOSPHATE DIPHOSPHATASE"/>
    <property type="match status" value="1"/>
</dbReference>
<comment type="caution">
    <text evidence="3">The sequence shown here is derived from an EMBL/GenBank/DDBJ whole genome shotgun (WGS) entry which is preliminary data.</text>
</comment>
<gene>
    <name evidence="3" type="ORF">V3330_02370</name>
</gene>
<sequence length="425" mass="44545">MNFTLRAILVGFVGGCLAGPLAADDLVISGARVFTATGPVAREGLNVVIRDDRIAAVSTDVEPPEDAVVIDGRGYTVLPGLIDPHVHLFFDLTGDGPAFPTSDADAEAFLMREMPADLEDYLDHGFTTLLAAIDFWPHILKVRARLESGELRGPRLLAAGGVLMAPGWHYICGRLKGEPKQWCNDHVAVQIDSPSSAVAAVQRYAASGVDAIVYDSMTNASGVDPAVVTAVVDTARASGLPVLVHNSDTAGYAALMDAGVDGFLHPPAGTLDTTTGEWRVISGAVPEGLVLGITIGETEEAIRNGQRSPEQQAAFSWTRKNVQYLLANGALPVYASDIPGAAPDYTMPIVIRSLTDLGLTPAEVLQAATIHAAAALGQADEIGSLEAGKRADVLVVRGDPTRDPAALGEVVLVIQNGEIVVDNRP</sequence>
<dbReference type="GO" id="GO:0016810">
    <property type="term" value="F:hydrolase activity, acting on carbon-nitrogen (but not peptide) bonds"/>
    <property type="evidence" value="ECO:0007669"/>
    <property type="project" value="InterPro"/>
</dbReference>
<feature type="domain" description="Amidohydrolase-related" evidence="2">
    <location>
        <begin position="76"/>
        <end position="420"/>
    </location>
</feature>
<feature type="signal peptide" evidence="1">
    <location>
        <begin position="1"/>
        <end position="22"/>
    </location>
</feature>
<dbReference type="PANTHER" id="PTHR43135:SF3">
    <property type="entry name" value="ALPHA-D-RIBOSE 1-METHYLPHOSPHONATE 5-TRIPHOSPHATE DIPHOSPHATASE"/>
    <property type="match status" value="1"/>
</dbReference>
<dbReference type="EMBL" id="JAZHOG010000001">
    <property type="protein sequence ID" value="MEJ8566459.1"/>
    <property type="molecule type" value="Genomic_DNA"/>
</dbReference>
<dbReference type="RefSeq" id="WP_354693777.1">
    <property type="nucleotide sequence ID" value="NZ_JAZHOG010000001.1"/>
</dbReference>
<evidence type="ECO:0000313" key="3">
    <source>
        <dbReference type="EMBL" id="MEJ8566459.1"/>
    </source>
</evidence>
<dbReference type="Gene3D" id="3.20.20.140">
    <property type="entry name" value="Metal-dependent hydrolases"/>
    <property type="match status" value="1"/>
</dbReference>
<dbReference type="Pfam" id="PF01979">
    <property type="entry name" value="Amidohydro_1"/>
    <property type="match status" value="1"/>
</dbReference>